<reference evidence="3" key="1">
    <citation type="journal article" date="2019" name="Int. J. Syst. Evol. Microbiol.">
        <title>The Global Catalogue of Microorganisms (GCM) 10K type strain sequencing project: providing services to taxonomists for standard genome sequencing and annotation.</title>
        <authorList>
            <consortium name="The Broad Institute Genomics Platform"/>
            <consortium name="The Broad Institute Genome Sequencing Center for Infectious Disease"/>
            <person name="Wu L."/>
            <person name="Ma J."/>
        </authorList>
    </citation>
    <scope>NUCLEOTIDE SEQUENCE [LARGE SCALE GENOMIC DNA]</scope>
    <source>
        <strain evidence="3">JCM 11483</strain>
    </source>
</reference>
<feature type="transmembrane region" description="Helical" evidence="1">
    <location>
        <begin position="223"/>
        <end position="241"/>
    </location>
</feature>
<evidence type="ECO:0008006" key="4">
    <source>
        <dbReference type="Google" id="ProtNLM"/>
    </source>
</evidence>
<dbReference type="Proteomes" id="UP001501736">
    <property type="component" value="Unassembled WGS sequence"/>
</dbReference>
<feature type="transmembrane region" description="Helical" evidence="1">
    <location>
        <begin position="57"/>
        <end position="76"/>
    </location>
</feature>
<feature type="transmembrane region" description="Helical" evidence="1">
    <location>
        <begin position="97"/>
        <end position="128"/>
    </location>
</feature>
<feature type="transmembrane region" description="Helical" evidence="1">
    <location>
        <begin position="140"/>
        <end position="158"/>
    </location>
</feature>
<organism evidence="2 3">
    <name type="scientific">Nesterenkonia halobia</name>
    <dbReference type="NCBI Taxonomy" id="37922"/>
    <lineage>
        <taxon>Bacteria</taxon>
        <taxon>Bacillati</taxon>
        <taxon>Actinomycetota</taxon>
        <taxon>Actinomycetes</taxon>
        <taxon>Micrococcales</taxon>
        <taxon>Micrococcaceae</taxon>
        <taxon>Nesterenkonia</taxon>
    </lineage>
</organism>
<evidence type="ECO:0000313" key="2">
    <source>
        <dbReference type="EMBL" id="GAA3283341.1"/>
    </source>
</evidence>
<dbReference type="EMBL" id="BAAAYG010000004">
    <property type="protein sequence ID" value="GAA3283341.1"/>
    <property type="molecule type" value="Genomic_DNA"/>
</dbReference>
<evidence type="ECO:0000313" key="3">
    <source>
        <dbReference type="Proteomes" id="UP001501736"/>
    </source>
</evidence>
<gene>
    <name evidence="2" type="ORF">GCM10020260_11950</name>
</gene>
<name>A0ABP6RIJ3_9MICC</name>
<keyword evidence="1" id="KW-0472">Membrane</keyword>
<keyword evidence="1" id="KW-1133">Transmembrane helix</keyword>
<protein>
    <recommendedName>
        <fullName evidence="4">ABC transporter permease</fullName>
    </recommendedName>
</protein>
<sequence>MILRAEFYRFVRNGVLPALLIIAIGMNALAVYGTSSELESVPVTTAEINEARTLDLVRLGFGANLFSLLYGALSVTRDFGNNVVGRVRLHAGGSGRLLASRAVVVAPGMLAFGLLGPAAAVLTAWIVLPSSGAEFAWSSKTTTVTAGIAVSTVFAGYLGQFVAWQTRKSLITVIGLVAWTTLLESYIITLAPTVGRMLPGGLGMAMMKDTGTTDEILSVSSGYVGYVLWLAALSVLALVRLRRTDLVA</sequence>
<feature type="transmembrane region" description="Helical" evidence="1">
    <location>
        <begin position="170"/>
        <end position="191"/>
    </location>
</feature>
<accession>A0ABP6RIJ3</accession>
<comment type="caution">
    <text evidence="2">The sequence shown here is derived from an EMBL/GenBank/DDBJ whole genome shotgun (WGS) entry which is preliminary data.</text>
</comment>
<keyword evidence="1" id="KW-0812">Transmembrane</keyword>
<keyword evidence="3" id="KW-1185">Reference proteome</keyword>
<evidence type="ECO:0000256" key="1">
    <source>
        <dbReference type="SAM" id="Phobius"/>
    </source>
</evidence>
<proteinExistence type="predicted"/>